<proteinExistence type="predicted"/>
<evidence type="ECO:0000256" key="1">
    <source>
        <dbReference type="ARBA" id="ARBA00022434"/>
    </source>
</evidence>
<dbReference type="PROSITE" id="PS50905">
    <property type="entry name" value="FERRITIN_LIKE"/>
    <property type="match status" value="1"/>
</dbReference>
<evidence type="ECO:0000259" key="4">
    <source>
        <dbReference type="PROSITE" id="PS50905"/>
    </source>
</evidence>
<dbReference type="Pfam" id="PF00210">
    <property type="entry name" value="Ferritin"/>
    <property type="match status" value="1"/>
</dbReference>
<protein>
    <recommendedName>
        <fullName evidence="4">Ferritin-like diiron domain-containing protein</fullName>
    </recommendedName>
</protein>
<dbReference type="EMBL" id="LAZR01038766">
    <property type="protein sequence ID" value="KKL18711.1"/>
    <property type="molecule type" value="Genomic_DNA"/>
</dbReference>
<keyword evidence="1" id="KW-0409">Iron storage</keyword>
<keyword evidence="2" id="KW-0408">Iron</keyword>
<dbReference type="PANTHER" id="PTHR30295">
    <property type="entry name" value="BACTERIOFERRITIN"/>
    <property type="match status" value="1"/>
</dbReference>
<evidence type="ECO:0000256" key="2">
    <source>
        <dbReference type="ARBA" id="ARBA00023004"/>
    </source>
</evidence>
<evidence type="ECO:0000313" key="5">
    <source>
        <dbReference type="EMBL" id="KKL18711.1"/>
    </source>
</evidence>
<name>A0A0F9DM12_9ZZZZ</name>
<reference evidence="5" key="1">
    <citation type="journal article" date="2015" name="Nature">
        <title>Complex archaea that bridge the gap between prokaryotes and eukaryotes.</title>
        <authorList>
            <person name="Spang A."/>
            <person name="Saw J.H."/>
            <person name="Jorgensen S.L."/>
            <person name="Zaremba-Niedzwiedzka K."/>
            <person name="Martijn J."/>
            <person name="Lind A.E."/>
            <person name="van Eijk R."/>
            <person name="Schleper C."/>
            <person name="Guy L."/>
            <person name="Ettema T.J."/>
        </authorList>
    </citation>
    <scope>NUCLEOTIDE SEQUENCE</scope>
</reference>
<dbReference type="GO" id="GO:0004322">
    <property type="term" value="F:ferroxidase activity"/>
    <property type="evidence" value="ECO:0007669"/>
    <property type="project" value="TreeGrafter"/>
</dbReference>
<feature type="domain" description="Ferritin-like diiron" evidence="4">
    <location>
        <begin position="2"/>
        <end position="140"/>
    </location>
</feature>
<dbReference type="GO" id="GO:0005829">
    <property type="term" value="C:cytosol"/>
    <property type="evidence" value="ECO:0007669"/>
    <property type="project" value="TreeGrafter"/>
</dbReference>
<dbReference type="InterPro" id="IPR009040">
    <property type="entry name" value="Ferritin-like_diiron"/>
</dbReference>
<dbReference type="PANTHER" id="PTHR30295:SF0">
    <property type="entry name" value="BACTERIOFERRITIN"/>
    <property type="match status" value="1"/>
</dbReference>
<dbReference type="GO" id="GO:0020037">
    <property type="term" value="F:heme binding"/>
    <property type="evidence" value="ECO:0007669"/>
    <property type="project" value="TreeGrafter"/>
</dbReference>
<sequence length="140" mass="15479">MPVEMSQLLKLLNRDLALEYSAGIQYIQHSAVMTGAQYGDIIKELKIHAGEEFAHAMTLADQIDFLGGVPTVDVGEIKTSGDNVEMLQQDLDGEEDAIARYKLRIDQAECLKEFALAGQLRNILAMEQEHAMDLCQALGK</sequence>
<accession>A0A0F9DM12</accession>
<gene>
    <name evidence="5" type="ORF">LCGC14_2472810</name>
</gene>
<dbReference type="Gene3D" id="1.20.1260.10">
    <property type="match status" value="1"/>
</dbReference>
<comment type="caution">
    <text evidence="5">The sequence shown here is derived from an EMBL/GenBank/DDBJ whole genome shotgun (WGS) entry which is preliminary data.</text>
</comment>
<dbReference type="GO" id="GO:0006879">
    <property type="term" value="P:intracellular iron ion homeostasis"/>
    <property type="evidence" value="ECO:0007669"/>
    <property type="project" value="UniProtKB-KW"/>
</dbReference>
<dbReference type="InterPro" id="IPR012347">
    <property type="entry name" value="Ferritin-like"/>
</dbReference>
<keyword evidence="3" id="KW-0175">Coiled coil</keyword>
<dbReference type="SUPFAM" id="SSF47240">
    <property type="entry name" value="Ferritin-like"/>
    <property type="match status" value="1"/>
</dbReference>
<dbReference type="GO" id="GO:0008199">
    <property type="term" value="F:ferric iron binding"/>
    <property type="evidence" value="ECO:0007669"/>
    <property type="project" value="InterPro"/>
</dbReference>
<organism evidence="5">
    <name type="scientific">marine sediment metagenome</name>
    <dbReference type="NCBI Taxonomy" id="412755"/>
    <lineage>
        <taxon>unclassified sequences</taxon>
        <taxon>metagenomes</taxon>
        <taxon>ecological metagenomes</taxon>
    </lineage>
</organism>
<dbReference type="InterPro" id="IPR009078">
    <property type="entry name" value="Ferritin-like_SF"/>
</dbReference>
<dbReference type="AlphaFoldDB" id="A0A0F9DM12"/>
<dbReference type="InterPro" id="IPR008331">
    <property type="entry name" value="Ferritin_DPS_dom"/>
</dbReference>
<feature type="coiled-coil region" evidence="3">
    <location>
        <begin position="84"/>
        <end position="111"/>
    </location>
</feature>
<dbReference type="CDD" id="cd00657">
    <property type="entry name" value="Ferritin_like"/>
    <property type="match status" value="1"/>
</dbReference>
<evidence type="ECO:0000256" key="3">
    <source>
        <dbReference type="SAM" id="Coils"/>
    </source>
</evidence>